<evidence type="ECO:0000256" key="1">
    <source>
        <dbReference type="SAM" id="MobiDB-lite"/>
    </source>
</evidence>
<proteinExistence type="predicted"/>
<feature type="region of interest" description="Disordered" evidence="1">
    <location>
        <begin position="1"/>
        <end position="206"/>
    </location>
</feature>
<evidence type="ECO:0000313" key="2">
    <source>
        <dbReference type="EMBL" id="PPQ85071.1"/>
    </source>
</evidence>
<keyword evidence="3" id="KW-1185">Reference proteome</keyword>
<dbReference type="EMBL" id="NHYE01004356">
    <property type="protein sequence ID" value="PPQ85071.1"/>
    <property type="molecule type" value="Genomic_DNA"/>
</dbReference>
<evidence type="ECO:0000313" key="3">
    <source>
        <dbReference type="Proteomes" id="UP000284706"/>
    </source>
</evidence>
<name>A0A409X2V5_9AGAR</name>
<reference evidence="2 3" key="1">
    <citation type="journal article" date="2018" name="Evol. Lett.">
        <title>Horizontal gene cluster transfer increased hallucinogenic mushroom diversity.</title>
        <authorList>
            <person name="Reynolds H.T."/>
            <person name="Vijayakumar V."/>
            <person name="Gluck-Thaler E."/>
            <person name="Korotkin H.B."/>
            <person name="Matheny P.B."/>
            <person name="Slot J.C."/>
        </authorList>
    </citation>
    <scope>NUCLEOTIDE SEQUENCE [LARGE SCALE GENOMIC DNA]</scope>
    <source>
        <strain evidence="2 3">SRW20</strain>
    </source>
</reference>
<feature type="compositionally biased region" description="Low complexity" evidence="1">
    <location>
        <begin position="50"/>
        <end position="66"/>
    </location>
</feature>
<feature type="compositionally biased region" description="Acidic residues" evidence="1">
    <location>
        <begin position="179"/>
        <end position="205"/>
    </location>
</feature>
<dbReference type="AlphaFoldDB" id="A0A409X2V5"/>
<sequence length="234" mass="25579">MDDPMAVDPAPARREDGTLKDASEMEWLHSPSDECRPLPDLSEMPGLGDSSGNNPGQSTPSSSQPPKGLRGKEPANRVGGKRVSKPSGKVAASRGQDLTPKTRRFFTKRFEVGKDTETPSSVSAPRTQNTAAQNHAKDAKSVPKAGQKRKRANSAPPSPEKRPRTSHQKSQPRRKVIDSDDSSDELVSEEDGEDESETDGEEVEEQYAKLQADRLTEGRKKKVCRLLPGPYRIP</sequence>
<feature type="compositionally biased region" description="Polar residues" evidence="1">
    <location>
        <begin position="118"/>
        <end position="133"/>
    </location>
</feature>
<accession>A0A409X2V5</accession>
<feature type="compositionally biased region" description="Basic and acidic residues" evidence="1">
    <location>
        <begin position="11"/>
        <end position="37"/>
    </location>
</feature>
<organism evidence="2 3">
    <name type="scientific">Gymnopilus dilepis</name>
    <dbReference type="NCBI Taxonomy" id="231916"/>
    <lineage>
        <taxon>Eukaryota</taxon>
        <taxon>Fungi</taxon>
        <taxon>Dikarya</taxon>
        <taxon>Basidiomycota</taxon>
        <taxon>Agaricomycotina</taxon>
        <taxon>Agaricomycetes</taxon>
        <taxon>Agaricomycetidae</taxon>
        <taxon>Agaricales</taxon>
        <taxon>Agaricineae</taxon>
        <taxon>Hymenogastraceae</taxon>
        <taxon>Gymnopilus</taxon>
    </lineage>
</organism>
<comment type="caution">
    <text evidence="2">The sequence shown here is derived from an EMBL/GenBank/DDBJ whole genome shotgun (WGS) entry which is preliminary data.</text>
</comment>
<feature type="compositionally biased region" description="Basic residues" evidence="1">
    <location>
        <begin position="164"/>
        <end position="174"/>
    </location>
</feature>
<gene>
    <name evidence="2" type="ORF">CVT26_005195</name>
</gene>
<dbReference type="OrthoDB" id="3058369at2759"/>
<feature type="compositionally biased region" description="Basic and acidic residues" evidence="1">
    <location>
        <begin position="108"/>
        <end position="117"/>
    </location>
</feature>
<dbReference type="Proteomes" id="UP000284706">
    <property type="component" value="Unassembled WGS sequence"/>
</dbReference>
<protein>
    <submittedName>
        <fullName evidence="2">Uncharacterized protein</fullName>
    </submittedName>
</protein>
<dbReference type="InParanoid" id="A0A409X2V5"/>